<dbReference type="InterPro" id="IPR001130">
    <property type="entry name" value="TatD-like"/>
</dbReference>
<protein>
    <submittedName>
        <fullName evidence="1">TatD family hydrolase</fullName>
    </submittedName>
</protein>
<dbReference type="PANTHER" id="PTHR47176:SF1">
    <property type="entry name" value="OS04G0577500 PROTEIN"/>
    <property type="match status" value="1"/>
</dbReference>
<dbReference type="PANTHER" id="PTHR47176">
    <property type="entry name" value="OSJNBA0020J04.13 PROTEIN"/>
    <property type="match status" value="1"/>
</dbReference>
<dbReference type="EMBL" id="BTPD01000019">
    <property type="protein sequence ID" value="GMQ31470.1"/>
    <property type="molecule type" value="Genomic_DNA"/>
</dbReference>
<reference evidence="1 2" key="1">
    <citation type="submission" date="2023-08" db="EMBL/GenBank/DDBJ databases">
        <title>Draft genome sequence of Algoriphagus confluentis.</title>
        <authorList>
            <person name="Takatani N."/>
            <person name="Hosokawa M."/>
            <person name="Sawabe T."/>
        </authorList>
    </citation>
    <scope>NUCLEOTIDE SEQUENCE [LARGE SCALE GENOMIC DNA]</scope>
    <source>
        <strain evidence="1 2">NBRC 111222</strain>
    </source>
</reference>
<evidence type="ECO:0000313" key="1">
    <source>
        <dbReference type="EMBL" id="GMQ31470.1"/>
    </source>
</evidence>
<accession>A0ABQ6PW00</accession>
<dbReference type="Pfam" id="PF01026">
    <property type="entry name" value="TatD_DNase"/>
    <property type="match status" value="1"/>
</dbReference>
<dbReference type="SUPFAM" id="SSF51556">
    <property type="entry name" value="Metallo-dependent hydrolases"/>
    <property type="match status" value="1"/>
</dbReference>
<proteinExistence type="predicted"/>
<evidence type="ECO:0000313" key="2">
    <source>
        <dbReference type="Proteomes" id="UP001338309"/>
    </source>
</evidence>
<name>A0ABQ6PW00_9BACT</name>
<dbReference type="Proteomes" id="UP001338309">
    <property type="component" value="Unassembled WGS sequence"/>
</dbReference>
<gene>
    <name evidence="1" type="ORF">Aconfl_41140</name>
</gene>
<dbReference type="InterPro" id="IPR032466">
    <property type="entry name" value="Metal_Hydrolase"/>
</dbReference>
<comment type="caution">
    <text evidence="1">The sequence shown here is derived from an EMBL/GenBank/DDBJ whole genome shotgun (WGS) entry which is preliminary data.</text>
</comment>
<dbReference type="GO" id="GO:0016787">
    <property type="term" value="F:hydrolase activity"/>
    <property type="evidence" value="ECO:0007669"/>
    <property type="project" value="UniProtKB-KW"/>
</dbReference>
<keyword evidence="2" id="KW-1185">Reference proteome</keyword>
<keyword evidence="1" id="KW-0378">Hydrolase</keyword>
<organism evidence="1 2">
    <name type="scientific">Algoriphagus confluentis</name>
    <dbReference type="NCBI Taxonomy" id="1697556"/>
    <lineage>
        <taxon>Bacteria</taxon>
        <taxon>Pseudomonadati</taxon>
        <taxon>Bacteroidota</taxon>
        <taxon>Cytophagia</taxon>
        <taxon>Cytophagales</taxon>
        <taxon>Cyclobacteriaceae</taxon>
        <taxon>Algoriphagus</taxon>
    </lineage>
</organism>
<dbReference type="Gene3D" id="3.20.20.140">
    <property type="entry name" value="Metal-dependent hydrolases"/>
    <property type="match status" value="1"/>
</dbReference>
<sequence>MNLWDFHTHQKGKDHSIFNGEENPEESRYRSLGIHPWTLDQFWEKKWDDISKQVKDSASVLAIGECGFDRIKGPDLELQKAAFHAQTRLAFELGIPVILHCVKGHDLLLEYLKKEKNPPSIIWHGWNLKPDLAIRLLDYPVFFSFGHHLEKEGSHAQAWLKACPTDRMFLETDNSNVEISQIYQAASLILGRSPAELAQGLISNWNQISSRKIQ</sequence>